<reference evidence="1" key="1">
    <citation type="journal article" date="2021" name="Proc. Natl. Acad. Sci. U.S.A.">
        <title>A Catalog of Tens of Thousands of Viruses from Human Metagenomes Reveals Hidden Associations with Chronic Diseases.</title>
        <authorList>
            <person name="Tisza M.J."/>
            <person name="Buck C.B."/>
        </authorList>
    </citation>
    <scope>NUCLEOTIDE SEQUENCE</scope>
    <source>
        <strain evidence="1">CtL053</strain>
    </source>
</reference>
<organism evidence="1">
    <name type="scientific">Siphoviridae sp. ctL053</name>
    <dbReference type="NCBI Taxonomy" id="2825448"/>
    <lineage>
        <taxon>Viruses</taxon>
        <taxon>Duplodnaviria</taxon>
        <taxon>Heunggongvirae</taxon>
        <taxon>Uroviricota</taxon>
        <taxon>Caudoviricetes</taxon>
    </lineage>
</organism>
<dbReference type="SUPFAM" id="SSF159006">
    <property type="entry name" value="YopX-like"/>
    <property type="match status" value="1"/>
</dbReference>
<protein>
    <submittedName>
        <fullName evidence="1">YopX protein</fullName>
    </submittedName>
</protein>
<accession>A0A8S5Q1A8</accession>
<proteinExistence type="predicted"/>
<name>A0A8S5Q1A8_9CAUD</name>
<evidence type="ECO:0000313" key="1">
    <source>
        <dbReference type="EMBL" id="DAE12776.1"/>
    </source>
</evidence>
<sequence length="35" mass="4184">MRPKFRAWDKEFKEMVQVNALVLDEQVIKATYKNG</sequence>
<dbReference type="EMBL" id="BK015556">
    <property type="protein sequence ID" value="DAE12776.1"/>
    <property type="molecule type" value="Genomic_DNA"/>
</dbReference>